<dbReference type="PANTHER" id="PTHR43569:SF2">
    <property type="entry name" value="AMIDOHYDROLASE-RELATED DOMAIN-CONTAINING PROTEIN"/>
    <property type="match status" value="1"/>
</dbReference>
<dbReference type="GO" id="GO:0016787">
    <property type="term" value="F:hydrolase activity"/>
    <property type="evidence" value="ECO:0007669"/>
    <property type="project" value="UniProtKB-KW"/>
</dbReference>
<reference evidence="3 4" key="1">
    <citation type="submission" date="2023-07" db="EMBL/GenBank/DDBJ databases">
        <title>Sorghum-associated microbial communities from plants grown in Nebraska, USA.</title>
        <authorList>
            <person name="Schachtman D."/>
        </authorList>
    </citation>
    <scope>NUCLEOTIDE SEQUENCE [LARGE SCALE GENOMIC DNA]</scope>
    <source>
        <strain evidence="3 4">DS1607</strain>
    </source>
</reference>
<keyword evidence="3" id="KW-0378">Hydrolase</keyword>
<dbReference type="Gene3D" id="3.20.20.140">
    <property type="entry name" value="Metal-dependent hydrolases"/>
    <property type="match status" value="1"/>
</dbReference>
<dbReference type="EMBL" id="JAUSRO010000004">
    <property type="protein sequence ID" value="MDP9899292.1"/>
    <property type="molecule type" value="Genomic_DNA"/>
</dbReference>
<dbReference type="Proteomes" id="UP001226867">
    <property type="component" value="Unassembled WGS sequence"/>
</dbReference>
<proteinExistence type="inferred from homology"/>
<dbReference type="Pfam" id="PF04909">
    <property type="entry name" value="Amidohydro_2"/>
    <property type="match status" value="1"/>
</dbReference>
<sequence>MRIDAHQHFWRPERGDYDWLDHADKALRRPFLPAELQPLLCAHDVDATVLVQAAPSTDETHYLLGIADACDWVAGVVGWIDFEDPAQSRQLERLAAHPRLVGLRPMVQDMGDDRWVLSPSLDWAFNAMRERGLCFDALGLPRHAPHFLALAERYPDLRMVLDHGLKPDIRHQAFDTWADDMQLLAANTGACCKLSGLVSEAGRAVSLDGLRPYVEHLLHCFGPDRLMWGSDWPVLTATMPYGDWLHACESLLSGCDDAARQNIFGFTAKRFYTLAQSGLPVATGCA</sequence>
<evidence type="ECO:0000313" key="4">
    <source>
        <dbReference type="Proteomes" id="UP001226867"/>
    </source>
</evidence>
<dbReference type="RefSeq" id="WP_307689112.1">
    <property type="nucleotide sequence ID" value="NZ_JAUSRO010000004.1"/>
</dbReference>
<accession>A0ABT9S4K8</accession>
<dbReference type="SUPFAM" id="SSF51556">
    <property type="entry name" value="Metallo-dependent hydrolases"/>
    <property type="match status" value="1"/>
</dbReference>
<keyword evidence="4" id="KW-1185">Reference proteome</keyword>
<feature type="domain" description="Amidohydrolase-related" evidence="2">
    <location>
        <begin position="3"/>
        <end position="273"/>
    </location>
</feature>
<evidence type="ECO:0000256" key="1">
    <source>
        <dbReference type="ARBA" id="ARBA00038310"/>
    </source>
</evidence>
<dbReference type="InterPro" id="IPR052350">
    <property type="entry name" value="Metallo-dep_Lactonases"/>
</dbReference>
<dbReference type="PANTHER" id="PTHR43569">
    <property type="entry name" value="AMIDOHYDROLASE"/>
    <property type="match status" value="1"/>
</dbReference>
<evidence type="ECO:0000259" key="2">
    <source>
        <dbReference type="Pfam" id="PF04909"/>
    </source>
</evidence>
<dbReference type="InterPro" id="IPR032466">
    <property type="entry name" value="Metal_Hydrolase"/>
</dbReference>
<comment type="caution">
    <text evidence="3">The sequence shown here is derived from an EMBL/GenBank/DDBJ whole genome shotgun (WGS) entry which is preliminary data.</text>
</comment>
<dbReference type="EC" id="3.1.1.-" evidence="3"/>
<organism evidence="3 4">
    <name type="scientific">Variovorax ginsengisoli</name>
    <dbReference type="NCBI Taxonomy" id="363844"/>
    <lineage>
        <taxon>Bacteria</taxon>
        <taxon>Pseudomonadati</taxon>
        <taxon>Pseudomonadota</taxon>
        <taxon>Betaproteobacteria</taxon>
        <taxon>Burkholderiales</taxon>
        <taxon>Comamonadaceae</taxon>
        <taxon>Variovorax</taxon>
    </lineage>
</organism>
<name>A0ABT9S4K8_9BURK</name>
<protein>
    <submittedName>
        <fullName evidence="3">L-fuconolactonase</fullName>
        <ecNumber evidence="3">3.1.1.-</ecNumber>
    </submittedName>
</protein>
<dbReference type="InterPro" id="IPR006680">
    <property type="entry name" value="Amidohydro-rel"/>
</dbReference>
<evidence type="ECO:0000313" key="3">
    <source>
        <dbReference type="EMBL" id="MDP9899292.1"/>
    </source>
</evidence>
<comment type="similarity">
    <text evidence="1">Belongs to the metallo-dependent hydrolases superfamily.</text>
</comment>
<gene>
    <name evidence="3" type="ORF">J2W36_001537</name>
</gene>